<evidence type="ECO:0000313" key="4">
    <source>
        <dbReference type="Proteomes" id="UP000808349"/>
    </source>
</evidence>
<proteinExistence type="predicted"/>
<evidence type="ECO:0000259" key="2">
    <source>
        <dbReference type="Pfam" id="PF05569"/>
    </source>
</evidence>
<dbReference type="CDD" id="cd07341">
    <property type="entry name" value="M56_BlaR1_MecR1_like"/>
    <property type="match status" value="1"/>
</dbReference>
<comment type="caution">
    <text evidence="3">The sequence shown here is derived from an EMBL/GenBank/DDBJ whole genome shotgun (WGS) entry which is preliminary data.</text>
</comment>
<name>A0A9D7XIA8_9BACT</name>
<organism evidence="3 4">
    <name type="scientific">Candidatus Defluviibacterium haderslevense</name>
    <dbReference type="NCBI Taxonomy" id="2981993"/>
    <lineage>
        <taxon>Bacteria</taxon>
        <taxon>Pseudomonadati</taxon>
        <taxon>Bacteroidota</taxon>
        <taxon>Saprospiria</taxon>
        <taxon>Saprospirales</taxon>
        <taxon>Saprospiraceae</taxon>
        <taxon>Candidatus Defluviibacterium</taxon>
    </lineage>
</organism>
<keyword evidence="1" id="KW-0812">Transmembrane</keyword>
<keyword evidence="1" id="KW-1133">Transmembrane helix</keyword>
<keyword evidence="1" id="KW-0472">Membrane</keyword>
<dbReference type="InterPro" id="IPR052173">
    <property type="entry name" value="Beta-lactam_resp_regulator"/>
</dbReference>
<feature type="transmembrane region" description="Helical" evidence="1">
    <location>
        <begin position="17"/>
        <end position="38"/>
    </location>
</feature>
<dbReference type="InterPro" id="IPR008756">
    <property type="entry name" value="Peptidase_M56"/>
</dbReference>
<dbReference type="PANTHER" id="PTHR34978:SF3">
    <property type="entry name" value="SLR0241 PROTEIN"/>
    <property type="match status" value="1"/>
</dbReference>
<feature type="transmembrane region" description="Helical" evidence="1">
    <location>
        <begin position="303"/>
        <end position="321"/>
    </location>
</feature>
<dbReference type="Gene3D" id="3.30.2010.10">
    <property type="entry name" value="Metalloproteases ('zincins'), catalytic domain"/>
    <property type="match status" value="1"/>
</dbReference>
<feature type="domain" description="Peptidase M56" evidence="2">
    <location>
        <begin position="94"/>
        <end position="290"/>
    </location>
</feature>
<protein>
    <submittedName>
        <fullName evidence="3">M56 family metallopeptidase</fullName>
    </submittedName>
</protein>
<sequence length="508" mass="58997">MMECGQVQFVSIVQESIAWTLLHSIWQGTVLVFIILLLEKILRFRNKEVIHLISKLALLSFLFCVFITFGLMLDHPNQKINLHILSLPGIPEYQVILKWVNGLWIVGLLITSVKYVFSLNYLSNIRRQVDFEFPQEWIQTFSRIKEAYSLNANVLLAHSDHVSSAFVTGVIKPMIIIPTSWINQLNVDEAECIIAHELAHILQFDHWMNLVCNIAEIIFFFNPAVYFINHRIRFQRELCADARAIQLIKRSLEYASLILKLESKSSVKNPFVLIGFSAIRHQLSHRIKQILNIHETNTYTHSINYSYVIIFCIGLITLFNIHPTQNITTDHLVSKDLQKQPGMTTSIERHTLKINGKTSLVSIRKTNLDRLQSISNFKEDHNSQQTTIHQLPTDEIKTTNDQLDQVNTMQTGEFALNYTYNYDTMFIVDSRNTNDWQTMSVQQYIDSIGVGLWNEKFHNANRYKQLKHILFLQNQEYYYKVILSQNIPFGSTKSSTPKLHIIEDAQIN</sequence>
<dbReference type="Proteomes" id="UP000808349">
    <property type="component" value="Unassembled WGS sequence"/>
</dbReference>
<reference evidence="3 4" key="1">
    <citation type="submission" date="2020-10" db="EMBL/GenBank/DDBJ databases">
        <title>Connecting structure to function with the recovery of over 1000 high-quality activated sludge metagenome-assembled genomes encoding full-length rRNA genes using long-read sequencing.</title>
        <authorList>
            <person name="Singleton C.M."/>
            <person name="Petriglieri F."/>
            <person name="Kristensen J.M."/>
            <person name="Kirkegaard R.H."/>
            <person name="Michaelsen T.Y."/>
            <person name="Andersen M.H."/>
            <person name="Karst S.M."/>
            <person name="Dueholm M.S."/>
            <person name="Nielsen P.H."/>
            <person name="Albertsen M."/>
        </authorList>
    </citation>
    <scope>NUCLEOTIDE SEQUENCE [LARGE SCALE GENOMIC DNA]</scope>
    <source>
        <strain evidence="3">Ribe_18-Q3-R11-54_BAT3C.373</strain>
    </source>
</reference>
<dbReference type="PANTHER" id="PTHR34978">
    <property type="entry name" value="POSSIBLE SENSOR-TRANSDUCER PROTEIN BLAR"/>
    <property type="match status" value="1"/>
</dbReference>
<dbReference type="EMBL" id="JADKFW010000010">
    <property type="protein sequence ID" value="MBK9718483.1"/>
    <property type="molecule type" value="Genomic_DNA"/>
</dbReference>
<gene>
    <name evidence="3" type="ORF">IPO85_13420</name>
</gene>
<evidence type="ECO:0000256" key="1">
    <source>
        <dbReference type="SAM" id="Phobius"/>
    </source>
</evidence>
<dbReference type="AlphaFoldDB" id="A0A9D7XIA8"/>
<feature type="transmembrane region" description="Helical" evidence="1">
    <location>
        <begin position="50"/>
        <end position="73"/>
    </location>
</feature>
<evidence type="ECO:0000313" key="3">
    <source>
        <dbReference type="EMBL" id="MBK9718483.1"/>
    </source>
</evidence>
<feature type="transmembrane region" description="Helical" evidence="1">
    <location>
        <begin position="93"/>
        <end position="117"/>
    </location>
</feature>
<accession>A0A9D7XIA8</accession>
<dbReference type="Pfam" id="PF05569">
    <property type="entry name" value="Peptidase_M56"/>
    <property type="match status" value="1"/>
</dbReference>